<organism evidence="7 8">
    <name type="scientific">Dictyobacter aurantiacus</name>
    <dbReference type="NCBI Taxonomy" id="1936993"/>
    <lineage>
        <taxon>Bacteria</taxon>
        <taxon>Bacillati</taxon>
        <taxon>Chloroflexota</taxon>
        <taxon>Ktedonobacteria</taxon>
        <taxon>Ktedonobacterales</taxon>
        <taxon>Dictyobacteraceae</taxon>
        <taxon>Dictyobacter</taxon>
    </lineage>
</organism>
<dbReference type="GO" id="GO:0004386">
    <property type="term" value="F:helicase activity"/>
    <property type="evidence" value="ECO:0007669"/>
    <property type="project" value="UniProtKB-KW"/>
</dbReference>
<sequence length="480" mass="55041">MGNIFYVQEIVLRETVIDQRGRDLAIIPPPEIAGMGRQEMIEALFGAHLSLEITQGMEWDKRGQCLRSLPMHLTPVKQALQQQQTPFRIAFDERPALPFKTKLAMEARPYQQDALQAWLAQQRGVVVLPTGAGKTFVAAMTIHETGLWTLAVVPTIDLLQQWRMALAAVLSISVEEIGMFGGGEKDLKPITIITYDSAALYPRELRQFGLLVFDECHHLPAPTYRLIAESAFTPLRLGLSATPERSDMAHMELEELIGPEVYRRSPAELTEGRFLAQYQEKVIDIALSEEDQERYAEQRRLYRSFLQRRRIVIRNPEDFQQKIIYMSARDPEAREAMLAWREARNIAMNAPAKYTEIERLLREHGSDQVILFSEYNNVVDEISRRFCIPSITYKTPTEERRLILERFRSGEYTKLATGRVLNEGVDVPDCRVAIIVSGNSTKREYIQRLGRILRPKVGQALLYELVTGNTTEEQIAKRRR</sequence>
<protein>
    <submittedName>
        <fullName evidence="7">ATP-dependent helicase</fullName>
    </submittedName>
</protein>
<dbReference type="CDD" id="cd17926">
    <property type="entry name" value="DEXHc_RE"/>
    <property type="match status" value="1"/>
</dbReference>
<dbReference type="SMART" id="SM00490">
    <property type="entry name" value="HELICc"/>
    <property type="match status" value="1"/>
</dbReference>
<feature type="domain" description="Helicase C-terminal" evidence="6">
    <location>
        <begin position="356"/>
        <end position="480"/>
    </location>
</feature>
<evidence type="ECO:0000313" key="8">
    <source>
        <dbReference type="Proteomes" id="UP000287224"/>
    </source>
</evidence>
<evidence type="ECO:0000256" key="1">
    <source>
        <dbReference type="ARBA" id="ARBA00022741"/>
    </source>
</evidence>
<reference evidence="8" key="1">
    <citation type="submission" date="2018-12" db="EMBL/GenBank/DDBJ databases">
        <title>Tengunoibacter tsumagoiensis gen. nov., sp. nov., Dictyobacter kobayashii sp. nov., D. alpinus sp. nov., and D. joshuensis sp. nov. and description of Dictyobacteraceae fam. nov. within the order Ktedonobacterales isolated from Tengu-no-mugimeshi.</title>
        <authorList>
            <person name="Wang C.M."/>
            <person name="Zheng Y."/>
            <person name="Sakai Y."/>
            <person name="Toyoda A."/>
            <person name="Minakuchi Y."/>
            <person name="Abe K."/>
            <person name="Yokota A."/>
            <person name="Yabe S."/>
        </authorList>
    </citation>
    <scope>NUCLEOTIDE SEQUENCE [LARGE SCALE GENOMIC DNA]</scope>
    <source>
        <strain evidence="8">S-27</strain>
    </source>
</reference>
<dbReference type="PROSITE" id="PS51192">
    <property type="entry name" value="HELICASE_ATP_BIND_1"/>
    <property type="match status" value="1"/>
</dbReference>
<dbReference type="PANTHER" id="PTHR11274">
    <property type="entry name" value="RAD25/XP-B DNA REPAIR HELICASE"/>
    <property type="match status" value="1"/>
</dbReference>
<evidence type="ECO:0000259" key="6">
    <source>
        <dbReference type="PROSITE" id="PS51194"/>
    </source>
</evidence>
<evidence type="ECO:0000313" key="7">
    <source>
        <dbReference type="EMBL" id="GCE04086.1"/>
    </source>
</evidence>
<keyword evidence="4" id="KW-0067">ATP-binding</keyword>
<dbReference type="InterPro" id="IPR001650">
    <property type="entry name" value="Helicase_C-like"/>
</dbReference>
<dbReference type="Pfam" id="PF04851">
    <property type="entry name" value="ResIII"/>
    <property type="match status" value="1"/>
</dbReference>
<dbReference type="InterPro" id="IPR014001">
    <property type="entry name" value="Helicase_ATP-bd"/>
</dbReference>
<keyword evidence="8" id="KW-1185">Reference proteome</keyword>
<dbReference type="Pfam" id="PF00271">
    <property type="entry name" value="Helicase_C"/>
    <property type="match status" value="1"/>
</dbReference>
<keyword evidence="1" id="KW-0547">Nucleotide-binding</keyword>
<dbReference type="RefSeq" id="WP_126595276.1">
    <property type="nucleotide sequence ID" value="NZ_BIFQ01000001.1"/>
</dbReference>
<feature type="domain" description="Helicase ATP-binding" evidence="5">
    <location>
        <begin position="115"/>
        <end position="261"/>
    </location>
</feature>
<evidence type="ECO:0000256" key="4">
    <source>
        <dbReference type="ARBA" id="ARBA00022840"/>
    </source>
</evidence>
<dbReference type="Gene3D" id="3.40.50.300">
    <property type="entry name" value="P-loop containing nucleotide triphosphate hydrolases"/>
    <property type="match status" value="2"/>
</dbReference>
<gene>
    <name evidence="7" type="ORF">KDAU_14150</name>
</gene>
<dbReference type="GO" id="GO:0003677">
    <property type="term" value="F:DNA binding"/>
    <property type="evidence" value="ECO:0007669"/>
    <property type="project" value="InterPro"/>
</dbReference>
<dbReference type="Proteomes" id="UP000287224">
    <property type="component" value="Unassembled WGS sequence"/>
</dbReference>
<evidence type="ECO:0000256" key="3">
    <source>
        <dbReference type="ARBA" id="ARBA00022806"/>
    </source>
</evidence>
<dbReference type="InterPro" id="IPR027417">
    <property type="entry name" value="P-loop_NTPase"/>
</dbReference>
<keyword evidence="2" id="KW-0378">Hydrolase</keyword>
<dbReference type="OrthoDB" id="9802848at2"/>
<accession>A0A401ZB78</accession>
<dbReference type="InterPro" id="IPR006935">
    <property type="entry name" value="Helicase/UvrB_N"/>
</dbReference>
<dbReference type="InterPro" id="IPR050615">
    <property type="entry name" value="ATP-dep_DNA_Helicase"/>
</dbReference>
<comment type="caution">
    <text evidence="7">The sequence shown here is derived from an EMBL/GenBank/DDBJ whole genome shotgun (WGS) entry which is preliminary data.</text>
</comment>
<dbReference type="EMBL" id="BIFQ01000001">
    <property type="protein sequence ID" value="GCE04086.1"/>
    <property type="molecule type" value="Genomic_DNA"/>
</dbReference>
<evidence type="ECO:0000256" key="2">
    <source>
        <dbReference type="ARBA" id="ARBA00022801"/>
    </source>
</evidence>
<evidence type="ECO:0000259" key="5">
    <source>
        <dbReference type="PROSITE" id="PS51192"/>
    </source>
</evidence>
<dbReference type="PANTHER" id="PTHR11274:SF0">
    <property type="entry name" value="GENERAL TRANSCRIPTION AND DNA REPAIR FACTOR IIH HELICASE SUBUNIT XPB"/>
    <property type="match status" value="1"/>
</dbReference>
<proteinExistence type="predicted"/>
<dbReference type="SUPFAM" id="SSF52540">
    <property type="entry name" value="P-loop containing nucleoside triphosphate hydrolases"/>
    <property type="match status" value="1"/>
</dbReference>
<dbReference type="PROSITE" id="PS51194">
    <property type="entry name" value="HELICASE_CTER"/>
    <property type="match status" value="1"/>
</dbReference>
<name>A0A401ZB78_9CHLR</name>
<dbReference type="GO" id="GO:0016787">
    <property type="term" value="F:hydrolase activity"/>
    <property type="evidence" value="ECO:0007669"/>
    <property type="project" value="UniProtKB-KW"/>
</dbReference>
<dbReference type="AlphaFoldDB" id="A0A401ZB78"/>
<dbReference type="Gene3D" id="6.10.140.1180">
    <property type="match status" value="1"/>
</dbReference>
<keyword evidence="3 7" id="KW-0347">Helicase</keyword>
<dbReference type="GO" id="GO:0005524">
    <property type="term" value="F:ATP binding"/>
    <property type="evidence" value="ECO:0007669"/>
    <property type="project" value="UniProtKB-KW"/>
</dbReference>
<dbReference type="SMART" id="SM00487">
    <property type="entry name" value="DEXDc"/>
    <property type="match status" value="1"/>
</dbReference>